<dbReference type="InterPro" id="IPR020084">
    <property type="entry name" value="NUDIX_hydrolase_CS"/>
</dbReference>
<gene>
    <name evidence="8" type="ORF">B1B05_17520</name>
    <name evidence="9" type="ORF">SAMN05443094_11227</name>
</gene>
<evidence type="ECO:0000256" key="5">
    <source>
        <dbReference type="ARBA" id="ARBA00022842"/>
    </source>
</evidence>
<keyword evidence="4 6" id="KW-0378">Hydrolase</keyword>
<evidence type="ECO:0000256" key="2">
    <source>
        <dbReference type="ARBA" id="ARBA00005582"/>
    </source>
</evidence>
<feature type="domain" description="Nudix hydrolase" evidence="7">
    <location>
        <begin position="21"/>
        <end position="145"/>
    </location>
</feature>
<evidence type="ECO:0000313" key="11">
    <source>
        <dbReference type="Proteomes" id="UP000215545"/>
    </source>
</evidence>
<evidence type="ECO:0000313" key="9">
    <source>
        <dbReference type="EMBL" id="SIR60084.1"/>
    </source>
</evidence>
<dbReference type="EMBL" id="FTLX01000012">
    <property type="protein sequence ID" value="SIR60084.1"/>
    <property type="molecule type" value="Genomic_DNA"/>
</dbReference>
<dbReference type="SUPFAM" id="SSF55811">
    <property type="entry name" value="Nudix"/>
    <property type="match status" value="1"/>
</dbReference>
<evidence type="ECO:0000256" key="3">
    <source>
        <dbReference type="ARBA" id="ARBA00022723"/>
    </source>
</evidence>
<name>A0A1N7C9H3_9BACI</name>
<dbReference type="RefSeq" id="WP_045852486.1">
    <property type="nucleotide sequence ID" value="NZ_FTLX01000012.1"/>
</dbReference>
<dbReference type="Proteomes" id="UP000186385">
    <property type="component" value="Unassembled WGS sequence"/>
</dbReference>
<keyword evidence="3" id="KW-0479">Metal-binding</keyword>
<evidence type="ECO:0000256" key="1">
    <source>
        <dbReference type="ARBA" id="ARBA00001946"/>
    </source>
</evidence>
<dbReference type="PANTHER" id="PTHR43758:SF8">
    <property type="entry name" value="8-OXO-DGTP DIPHOSPHATASE YTKD-RELATED"/>
    <property type="match status" value="1"/>
</dbReference>
<reference evidence="9 10" key="1">
    <citation type="submission" date="2017-01" db="EMBL/GenBank/DDBJ databases">
        <authorList>
            <person name="Mah S.A."/>
            <person name="Swanson W.J."/>
            <person name="Moy G.W."/>
            <person name="Vacquier V.D."/>
        </authorList>
    </citation>
    <scope>NUCLEOTIDE SEQUENCE [LARGE SCALE GENOMIC DNA]</scope>
    <source>
        <strain evidence="9 10">NIO-1016</strain>
    </source>
</reference>
<dbReference type="GO" id="GO:0046872">
    <property type="term" value="F:metal ion binding"/>
    <property type="evidence" value="ECO:0007669"/>
    <property type="project" value="UniProtKB-KW"/>
</dbReference>
<dbReference type="AlphaFoldDB" id="A0A1N7C9H3"/>
<dbReference type="PRINTS" id="PR00502">
    <property type="entry name" value="NUDIXFAMILY"/>
</dbReference>
<accession>A0A1N7C9H3</accession>
<organism evidence="9 10">
    <name type="scientific">Domibacillus enclensis</name>
    <dbReference type="NCBI Taxonomy" id="1017273"/>
    <lineage>
        <taxon>Bacteria</taxon>
        <taxon>Bacillati</taxon>
        <taxon>Bacillota</taxon>
        <taxon>Bacilli</taxon>
        <taxon>Bacillales</taxon>
        <taxon>Bacillaceae</taxon>
        <taxon>Domibacillus</taxon>
    </lineage>
</organism>
<evidence type="ECO:0000259" key="7">
    <source>
        <dbReference type="PROSITE" id="PS51462"/>
    </source>
</evidence>
<evidence type="ECO:0000313" key="10">
    <source>
        <dbReference type="Proteomes" id="UP000186385"/>
    </source>
</evidence>
<dbReference type="Proteomes" id="UP000215545">
    <property type="component" value="Unassembled WGS sequence"/>
</dbReference>
<dbReference type="PANTHER" id="PTHR43758">
    <property type="entry name" value="7,8-DIHYDRO-8-OXOGUANINE TRIPHOSPHATASE"/>
    <property type="match status" value="1"/>
</dbReference>
<dbReference type="NCBIfam" id="TIGR02705">
    <property type="entry name" value="nudix_YtkD"/>
    <property type="match status" value="1"/>
</dbReference>
<dbReference type="EMBL" id="MWSK01000012">
    <property type="protein sequence ID" value="OXS73938.1"/>
    <property type="molecule type" value="Genomic_DNA"/>
</dbReference>
<comment type="similarity">
    <text evidence="2 6">Belongs to the Nudix hydrolase family.</text>
</comment>
<reference evidence="8" key="3">
    <citation type="submission" date="2017-03" db="EMBL/GenBank/DDBJ databases">
        <authorList>
            <person name="Dastager S.G."/>
            <person name="Neurgaonkar P.S."/>
            <person name="Dharne M.S."/>
        </authorList>
    </citation>
    <scope>NUCLEOTIDE SEQUENCE</scope>
    <source>
        <strain evidence="8">DSM 25145</strain>
    </source>
</reference>
<dbReference type="InterPro" id="IPR014078">
    <property type="entry name" value="Nudix_YtkD"/>
</dbReference>
<evidence type="ECO:0000313" key="8">
    <source>
        <dbReference type="EMBL" id="OXS73938.1"/>
    </source>
</evidence>
<dbReference type="GO" id="GO:0005737">
    <property type="term" value="C:cytoplasm"/>
    <property type="evidence" value="ECO:0007669"/>
    <property type="project" value="TreeGrafter"/>
</dbReference>
<keyword evidence="5" id="KW-0460">Magnesium</keyword>
<dbReference type="OrthoDB" id="9131041at2"/>
<evidence type="ECO:0000256" key="6">
    <source>
        <dbReference type="RuleBase" id="RU003476"/>
    </source>
</evidence>
<dbReference type="STRING" id="1017273.SAMN05443094_11227"/>
<dbReference type="PROSITE" id="PS51462">
    <property type="entry name" value="NUDIX"/>
    <property type="match status" value="1"/>
</dbReference>
<sequence>MYTFTDKNGYTVSMSFKQNALGRKPSHVLVLCRKNEAWLLTKHKNRGIECPGGKIEPGESIEAAARREVSEETGAAVSDLHYIGEYYVHDPVSPFLKAVFFAHVMDIEKKEDYLETNGPFLELEDLQTVRFRDHYSFLMKDDMILLALAEVKRRGFV</sequence>
<keyword evidence="11" id="KW-1185">Reference proteome</keyword>
<comment type="cofactor">
    <cofactor evidence="1">
        <name>Mg(2+)</name>
        <dbReference type="ChEBI" id="CHEBI:18420"/>
    </cofactor>
</comment>
<protein>
    <submittedName>
        <fullName evidence="9">8-oxo-dGTPase</fullName>
    </submittedName>
    <submittedName>
        <fullName evidence="8">Nucleoside triphosphatase YtkD</fullName>
    </submittedName>
</protein>
<dbReference type="CDD" id="cd04665">
    <property type="entry name" value="NUDIX_RppH"/>
    <property type="match status" value="1"/>
</dbReference>
<reference evidence="11" key="2">
    <citation type="submission" date="2017-03" db="EMBL/GenBank/DDBJ databases">
        <title>Bacillus sp. V-88(T) DSM27956, whole genome shotgun sequencing project.</title>
        <authorList>
            <person name="Dastager S.G."/>
            <person name="Neurgaonkar P.S."/>
            <person name="Dharne M.S."/>
        </authorList>
    </citation>
    <scope>NUCLEOTIDE SEQUENCE [LARGE SCALE GENOMIC DNA]</scope>
    <source>
        <strain evidence="11">DSM 25145</strain>
    </source>
</reference>
<dbReference type="InterPro" id="IPR015797">
    <property type="entry name" value="NUDIX_hydrolase-like_dom_sf"/>
</dbReference>
<dbReference type="InterPro" id="IPR000086">
    <property type="entry name" value="NUDIX_hydrolase_dom"/>
</dbReference>
<dbReference type="Gene3D" id="3.90.79.10">
    <property type="entry name" value="Nucleoside Triphosphate Pyrophosphohydrolase"/>
    <property type="match status" value="1"/>
</dbReference>
<dbReference type="GO" id="GO:0016818">
    <property type="term" value="F:hydrolase activity, acting on acid anhydrides, in phosphorus-containing anhydrides"/>
    <property type="evidence" value="ECO:0007669"/>
    <property type="project" value="TreeGrafter"/>
</dbReference>
<dbReference type="PROSITE" id="PS00893">
    <property type="entry name" value="NUDIX_BOX"/>
    <property type="match status" value="1"/>
</dbReference>
<proteinExistence type="inferred from homology"/>
<dbReference type="Pfam" id="PF00293">
    <property type="entry name" value="NUDIX"/>
    <property type="match status" value="1"/>
</dbReference>
<dbReference type="InterPro" id="IPR020476">
    <property type="entry name" value="Nudix_hydrolase"/>
</dbReference>
<evidence type="ECO:0000256" key="4">
    <source>
        <dbReference type="ARBA" id="ARBA00022801"/>
    </source>
</evidence>